<keyword evidence="2" id="KW-0472">Membrane</keyword>
<feature type="compositionally biased region" description="Basic residues" evidence="1">
    <location>
        <begin position="225"/>
        <end position="235"/>
    </location>
</feature>
<evidence type="ECO:0000256" key="1">
    <source>
        <dbReference type="SAM" id="MobiDB-lite"/>
    </source>
</evidence>
<sequence length="235" mass="24527">MTARRLAAPFASTPAVSGRPFYARVLRLQHLNPSSTLCFVFLEGATALAIILALAELIPLWGTVLLPLCIAAMVKINDLVAGAAVRAAATGPGRRPMRPLRPFRTIGRATVPGGAGADKVGRVYRSAPAEAAAPAATNKATKPTDPTDPVDPHRDQTATAEHAGWSDGAPPTGDGHRVIHGGATPSATRATAVNSPPVDLHQSKAARTPTAHDWAADVCDTPAQRARHAATRRYE</sequence>
<dbReference type="RefSeq" id="WP_116066136.1">
    <property type="nucleotide sequence ID" value="NZ_BONB01000096.1"/>
</dbReference>
<name>A0A3D9ZAC9_9ACTN</name>
<feature type="region of interest" description="Disordered" evidence="1">
    <location>
        <begin position="128"/>
        <end position="235"/>
    </location>
</feature>
<dbReference type="AlphaFoldDB" id="A0A3D9ZAC9"/>
<protein>
    <submittedName>
        <fullName evidence="3">Uncharacterized protein</fullName>
    </submittedName>
</protein>
<feature type="compositionally biased region" description="Low complexity" evidence="1">
    <location>
        <begin position="128"/>
        <end position="144"/>
    </location>
</feature>
<dbReference type="OrthoDB" id="3403959at2"/>
<feature type="transmembrane region" description="Helical" evidence="2">
    <location>
        <begin position="37"/>
        <end position="58"/>
    </location>
</feature>
<evidence type="ECO:0000256" key="2">
    <source>
        <dbReference type="SAM" id="Phobius"/>
    </source>
</evidence>
<dbReference type="EMBL" id="QUMQ01000001">
    <property type="protein sequence ID" value="REF94291.1"/>
    <property type="molecule type" value="Genomic_DNA"/>
</dbReference>
<feature type="transmembrane region" description="Helical" evidence="2">
    <location>
        <begin position="64"/>
        <end position="89"/>
    </location>
</feature>
<organism evidence="3 4">
    <name type="scientific">Asanoa ferruginea</name>
    <dbReference type="NCBI Taxonomy" id="53367"/>
    <lineage>
        <taxon>Bacteria</taxon>
        <taxon>Bacillati</taxon>
        <taxon>Actinomycetota</taxon>
        <taxon>Actinomycetes</taxon>
        <taxon>Micromonosporales</taxon>
        <taxon>Micromonosporaceae</taxon>
        <taxon>Asanoa</taxon>
    </lineage>
</organism>
<evidence type="ECO:0000313" key="4">
    <source>
        <dbReference type="Proteomes" id="UP000256913"/>
    </source>
</evidence>
<feature type="compositionally biased region" description="Polar residues" evidence="1">
    <location>
        <begin position="185"/>
        <end position="194"/>
    </location>
</feature>
<gene>
    <name evidence="3" type="ORF">DFJ67_0208</name>
</gene>
<dbReference type="Proteomes" id="UP000256913">
    <property type="component" value="Unassembled WGS sequence"/>
</dbReference>
<evidence type="ECO:0000313" key="3">
    <source>
        <dbReference type="EMBL" id="REF94291.1"/>
    </source>
</evidence>
<proteinExistence type="predicted"/>
<accession>A0A3D9ZAC9</accession>
<keyword evidence="4" id="KW-1185">Reference proteome</keyword>
<keyword evidence="2" id="KW-0812">Transmembrane</keyword>
<comment type="caution">
    <text evidence="3">The sequence shown here is derived from an EMBL/GenBank/DDBJ whole genome shotgun (WGS) entry which is preliminary data.</text>
</comment>
<reference evidence="3 4" key="1">
    <citation type="submission" date="2018-08" db="EMBL/GenBank/DDBJ databases">
        <title>Sequencing the genomes of 1000 actinobacteria strains.</title>
        <authorList>
            <person name="Klenk H.-P."/>
        </authorList>
    </citation>
    <scope>NUCLEOTIDE SEQUENCE [LARGE SCALE GENOMIC DNA]</scope>
    <source>
        <strain evidence="3 4">DSM 44099</strain>
    </source>
</reference>
<keyword evidence="2" id="KW-1133">Transmembrane helix</keyword>